<dbReference type="PANTHER" id="PTHR28008">
    <property type="entry name" value="DOMAIN PROTEIN, PUTATIVE (AFU_ORTHOLOGUE AFUA_3G10980)-RELATED"/>
    <property type="match status" value="1"/>
</dbReference>
<organism evidence="2 3">
    <name type="scientific">Phycicoccus duodecadis</name>
    <dbReference type="NCBI Taxonomy" id="173053"/>
    <lineage>
        <taxon>Bacteria</taxon>
        <taxon>Bacillati</taxon>
        <taxon>Actinomycetota</taxon>
        <taxon>Actinomycetes</taxon>
        <taxon>Micrococcales</taxon>
        <taxon>Intrasporangiaceae</taxon>
        <taxon>Phycicoccus</taxon>
    </lineage>
</organism>
<dbReference type="PANTHER" id="PTHR28008:SF1">
    <property type="entry name" value="DOMAIN PROTEIN, PUTATIVE (AFU_ORTHOLOGUE AFUA_3G10980)-RELATED"/>
    <property type="match status" value="1"/>
</dbReference>
<evidence type="ECO:0000313" key="2">
    <source>
        <dbReference type="EMBL" id="PKW27113.1"/>
    </source>
</evidence>
<sequence>MTAPTPVARGRRRILLGALVLAVLVQFVVLYAPRAPGVEPFPNADKVVHLLLFLVPTLLGLAAGLAPRAVVGLLAAHAVVSEVVQGALLPHRSSDPLDVLADLTGVALAVLLWWLVRRRRASGAALGRW</sequence>
<dbReference type="RefSeq" id="WP_211284000.1">
    <property type="nucleotide sequence ID" value="NZ_PJNE01000001.1"/>
</dbReference>
<dbReference type="Proteomes" id="UP000233781">
    <property type="component" value="Unassembled WGS sequence"/>
</dbReference>
<protein>
    <recommendedName>
        <fullName evidence="4">VanZ like protein</fullName>
    </recommendedName>
</protein>
<gene>
    <name evidence="2" type="ORF">ATL31_1948</name>
</gene>
<comment type="caution">
    <text evidence="2">The sequence shown here is derived from an EMBL/GenBank/DDBJ whole genome shotgun (WGS) entry which is preliminary data.</text>
</comment>
<keyword evidence="3" id="KW-1185">Reference proteome</keyword>
<evidence type="ECO:0008006" key="4">
    <source>
        <dbReference type="Google" id="ProtNLM"/>
    </source>
</evidence>
<feature type="transmembrane region" description="Helical" evidence="1">
    <location>
        <begin position="97"/>
        <end position="116"/>
    </location>
</feature>
<keyword evidence="1" id="KW-0812">Transmembrane</keyword>
<dbReference type="AlphaFoldDB" id="A0A2N3YJT4"/>
<reference evidence="2 3" key="1">
    <citation type="submission" date="2017-12" db="EMBL/GenBank/DDBJ databases">
        <title>Sequencing the genomes of 1000 Actinobacteria strains.</title>
        <authorList>
            <person name="Klenk H.-P."/>
        </authorList>
    </citation>
    <scope>NUCLEOTIDE SEQUENCE [LARGE SCALE GENOMIC DNA]</scope>
    <source>
        <strain evidence="2 3">DSM 12806</strain>
    </source>
</reference>
<name>A0A2N3YJT4_9MICO</name>
<dbReference type="EMBL" id="PJNE01000001">
    <property type="protein sequence ID" value="PKW27113.1"/>
    <property type="molecule type" value="Genomic_DNA"/>
</dbReference>
<evidence type="ECO:0000256" key="1">
    <source>
        <dbReference type="SAM" id="Phobius"/>
    </source>
</evidence>
<accession>A0A2N3YJT4</accession>
<keyword evidence="1" id="KW-0472">Membrane</keyword>
<evidence type="ECO:0000313" key="3">
    <source>
        <dbReference type="Proteomes" id="UP000233781"/>
    </source>
</evidence>
<feature type="transmembrane region" description="Helical" evidence="1">
    <location>
        <begin position="73"/>
        <end position="91"/>
    </location>
</feature>
<feature type="transmembrane region" description="Helical" evidence="1">
    <location>
        <begin position="47"/>
        <end position="66"/>
    </location>
</feature>
<keyword evidence="1" id="KW-1133">Transmembrane helix</keyword>
<proteinExistence type="predicted"/>